<dbReference type="InterPro" id="IPR047089">
    <property type="entry name" value="Asp-tRNA-ligase_1_N"/>
</dbReference>
<feature type="region of interest" description="Disordered" evidence="8">
    <location>
        <begin position="553"/>
        <end position="575"/>
    </location>
</feature>
<feature type="site" description="Important for tRNA non-discrimination" evidence="7">
    <location>
        <position position="77"/>
    </location>
</feature>
<evidence type="ECO:0000256" key="8">
    <source>
        <dbReference type="SAM" id="MobiDB-lite"/>
    </source>
</evidence>
<dbReference type="Pfam" id="PF00152">
    <property type="entry name" value="tRNA-synt_2"/>
    <property type="match status" value="1"/>
</dbReference>
<evidence type="ECO:0000256" key="4">
    <source>
        <dbReference type="ARBA" id="ARBA00022840"/>
    </source>
</evidence>
<keyword evidence="3 7" id="KW-0547">Nucleotide-binding</keyword>
<keyword evidence="5 7" id="KW-0648">Protein biosynthesis</keyword>
<protein>
    <recommendedName>
        <fullName evidence="7">Aspartate--tRNA(Asp/Asn) ligase</fullName>
        <ecNumber evidence="7">6.1.1.23</ecNumber>
    </recommendedName>
    <alternativeName>
        <fullName evidence="7">Aspartyl-tRNA synthetase</fullName>
        <shortName evidence="7">AspRS</shortName>
    </alternativeName>
    <alternativeName>
        <fullName evidence="7">Non-discriminating aspartyl-tRNA synthetase</fullName>
        <shortName evidence="7">ND-AspRS</shortName>
    </alternativeName>
</protein>
<dbReference type="Pfam" id="PF02938">
    <property type="entry name" value="GAD"/>
    <property type="match status" value="1"/>
</dbReference>
<comment type="subcellular location">
    <subcellularLocation>
        <location evidence="7">Cytoplasm</location>
    </subcellularLocation>
</comment>
<evidence type="ECO:0000313" key="10">
    <source>
        <dbReference type="EMBL" id="NAS27318.1"/>
    </source>
</evidence>
<evidence type="ECO:0000256" key="7">
    <source>
        <dbReference type="HAMAP-Rule" id="MF_00044"/>
    </source>
</evidence>
<dbReference type="InterPro" id="IPR002312">
    <property type="entry name" value="Asp/Asn-tRNA-synth_IIb"/>
</dbReference>
<dbReference type="PANTHER" id="PTHR22594">
    <property type="entry name" value="ASPARTYL/LYSYL-TRNA SYNTHETASE"/>
    <property type="match status" value="1"/>
</dbReference>
<evidence type="ECO:0000256" key="1">
    <source>
        <dbReference type="ARBA" id="ARBA00006303"/>
    </source>
</evidence>
<evidence type="ECO:0000259" key="9">
    <source>
        <dbReference type="PROSITE" id="PS50862"/>
    </source>
</evidence>
<dbReference type="GO" id="GO:0050560">
    <property type="term" value="F:aspartate-tRNA(Asn) ligase activity"/>
    <property type="evidence" value="ECO:0007669"/>
    <property type="project" value="UniProtKB-EC"/>
</dbReference>
<dbReference type="PRINTS" id="PR01042">
    <property type="entry name" value="TRNASYNTHASP"/>
</dbReference>
<comment type="subunit">
    <text evidence="7">Homodimer.</text>
</comment>
<dbReference type="NCBIfam" id="NF001750">
    <property type="entry name" value="PRK00476.1"/>
    <property type="match status" value="1"/>
</dbReference>
<dbReference type="EC" id="6.1.1.23" evidence="7"/>
<feature type="binding site" evidence="7">
    <location>
        <begin position="215"/>
        <end position="217"/>
    </location>
    <ligand>
        <name>ATP</name>
        <dbReference type="ChEBI" id="CHEBI:30616"/>
    </ligand>
</feature>
<accession>A0A7C9NMZ2</accession>
<dbReference type="HAMAP" id="MF_00044">
    <property type="entry name" value="Asp_tRNA_synth_type1"/>
    <property type="match status" value="1"/>
</dbReference>
<organism evidence="10 11">
    <name type="scientific">Herbidospora solisilvae</name>
    <dbReference type="NCBI Taxonomy" id="2696284"/>
    <lineage>
        <taxon>Bacteria</taxon>
        <taxon>Bacillati</taxon>
        <taxon>Actinomycetota</taxon>
        <taxon>Actinomycetes</taxon>
        <taxon>Streptosporangiales</taxon>
        <taxon>Streptosporangiaceae</taxon>
        <taxon>Herbidospora</taxon>
    </lineage>
</organism>
<dbReference type="SUPFAM" id="SSF50249">
    <property type="entry name" value="Nucleic acid-binding proteins"/>
    <property type="match status" value="1"/>
</dbReference>
<comment type="catalytic activity">
    <reaction evidence="7">
        <text>tRNA(Asx) + L-aspartate + ATP = L-aspartyl-tRNA(Asx) + AMP + diphosphate</text>
        <dbReference type="Rhea" id="RHEA:18349"/>
        <dbReference type="Rhea" id="RHEA-COMP:9710"/>
        <dbReference type="Rhea" id="RHEA-COMP:9711"/>
        <dbReference type="ChEBI" id="CHEBI:29991"/>
        <dbReference type="ChEBI" id="CHEBI:30616"/>
        <dbReference type="ChEBI" id="CHEBI:33019"/>
        <dbReference type="ChEBI" id="CHEBI:78442"/>
        <dbReference type="ChEBI" id="CHEBI:78516"/>
        <dbReference type="ChEBI" id="CHEBI:456215"/>
        <dbReference type="EC" id="6.1.1.23"/>
    </reaction>
</comment>
<feature type="compositionally biased region" description="Low complexity" evidence="8">
    <location>
        <begin position="553"/>
        <end position="562"/>
    </location>
</feature>
<evidence type="ECO:0000256" key="5">
    <source>
        <dbReference type="ARBA" id="ARBA00022917"/>
    </source>
</evidence>
<feature type="binding site" evidence="7">
    <location>
        <position position="436"/>
    </location>
    <ligand>
        <name>L-aspartate</name>
        <dbReference type="ChEBI" id="CHEBI:29991"/>
    </ligand>
</feature>
<dbReference type="GO" id="GO:0005737">
    <property type="term" value="C:cytoplasm"/>
    <property type="evidence" value="ECO:0007669"/>
    <property type="project" value="UniProtKB-SubCell"/>
</dbReference>
<dbReference type="GO" id="GO:0005524">
    <property type="term" value="F:ATP binding"/>
    <property type="evidence" value="ECO:0007669"/>
    <property type="project" value="UniProtKB-UniRule"/>
</dbReference>
<dbReference type="PROSITE" id="PS50862">
    <property type="entry name" value="AA_TRNA_LIGASE_II"/>
    <property type="match status" value="1"/>
</dbReference>
<comment type="caution">
    <text evidence="10">The sequence shown here is derived from an EMBL/GenBank/DDBJ whole genome shotgun (WGS) entry which is preliminary data.</text>
</comment>
<feature type="binding site" evidence="7">
    <location>
        <position position="477"/>
    </location>
    <ligand>
        <name>L-aspartate</name>
        <dbReference type="ChEBI" id="CHEBI:29991"/>
    </ligand>
</feature>
<dbReference type="EMBL" id="WXEW01000015">
    <property type="protein sequence ID" value="NAS27318.1"/>
    <property type="molecule type" value="Genomic_DNA"/>
</dbReference>
<dbReference type="GO" id="GO:0003676">
    <property type="term" value="F:nucleic acid binding"/>
    <property type="evidence" value="ECO:0007669"/>
    <property type="project" value="InterPro"/>
</dbReference>
<keyword evidence="7" id="KW-0963">Cytoplasm</keyword>
<name>A0A7C9NMZ2_9ACTN</name>
<reference evidence="10 11" key="1">
    <citation type="submission" date="2020-01" db="EMBL/GenBank/DDBJ databases">
        <title>Herbidospora sp. NEAU-GS84 nov., a novel actinomycete isolated from soil.</title>
        <authorList>
            <person name="Han L."/>
        </authorList>
    </citation>
    <scope>NUCLEOTIDE SEQUENCE [LARGE SCALE GENOMIC DNA]</scope>
    <source>
        <strain evidence="10 11">NEAU-GS84</strain>
    </source>
</reference>
<dbReference type="GO" id="GO:0006422">
    <property type="term" value="P:aspartyl-tRNA aminoacylation"/>
    <property type="evidence" value="ECO:0007669"/>
    <property type="project" value="UniProtKB-UniRule"/>
</dbReference>
<dbReference type="InterPro" id="IPR029351">
    <property type="entry name" value="GAD_dom"/>
</dbReference>
<keyword evidence="6 7" id="KW-0030">Aminoacyl-tRNA synthetase</keyword>
<dbReference type="InterPro" id="IPR012340">
    <property type="entry name" value="NA-bd_OB-fold"/>
</dbReference>
<evidence type="ECO:0000256" key="2">
    <source>
        <dbReference type="ARBA" id="ARBA00022598"/>
    </source>
</evidence>
<feature type="binding site" evidence="7">
    <location>
        <position position="169"/>
    </location>
    <ligand>
        <name>L-aspartate</name>
        <dbReference type="ChEBI" id="CHEBI:29991"/>
    </ligand>
</feature>
<dbReference type="Gene3D" id="3.30.1360.30">
    <property type="entry name" value="GAD-like domain"/>
    <property type="match status" value="1"/>
</dbReference>
<dbReference type="InterPro" id="IPR045864">
    <property type="entry name" value="aa-tRNA-synth_II/BPL/LPL"/>
</dbReference>
<keyword evidence="2 7" id="KW-0436">Ligase</keyword>
<evidence type="ECO:0000256" key="6">
    <source>
        <dbReference type="ARBA" id="ARBA00023146"/>
    </source>
</evidence>
<dbReference type="RefSeq" id="WP_030456914.1">
    <property type="nucleotide sequence ID" value="NZ_WXEW01000015.1"/>
</dbReference>
<evidence type="ECO:0000313" key="11">
    <source>
        <dbReference type="Proteomes" id="UP000479526"/>
    </source>
</evidence>
<dbReference type="Proteomes" id="UP000479526">
    <property type="component" value="Unassembled WGS sequence"/>
</dbReference>
<dbReference type="InterPro" id="IPR004365">
    <property type="entry name" value="NA-bd_OB_tRNA"/>
</dbReference>
<dbReference type="NCBIfam" id="TIGR00459">
    <property type="entry name" value="aspS_bact"/>
    <property type="match status" value="1"/>
</dbReference>
<gene>
    <name evidence="7 10" type="primary">aspS</name>
    <name evidence="10" type="ORF">GT755_37325</name>
</gene>
<dbReference type="SUPFAM" id="SSF55261">
    <property type="entry name" value="GAD domain-like"/>
    <property type="match status" value="1"/>
</dbReference>
<comment type="function">
    <text evidence="7">Aspartyl-tRNA synthetase with relaxed tRNA specificity since it is able to aspartylate not only its cognate tRNA(Asp) but also tRNA(Asn). Reaction proceeds in two steps: L-aspartate is first activated by ATP to form Asp-AMP and then transferred to the acceptor end of tRNA(Asp/Asn).</text>
</comment>
<dbReference type="CDD" id="cd04317">
    <property type="entry name" value="EcAspRS_like_N"/>
    <property type="match status" value="1"/>
</dbReference>
<feature type="binding site" evidence="7">
    <location>
        <position position="470"/>
    </location>
    <ligand>
        <name>ATP</name>
        <dbReference type="ChEBI" id="CHEBI:30616"/>
    </ligand>
</feature>
<keyword evidence="4 7" id="KW-0067">ATP-binding</keyword>
<dbReference type="InterPro" id="IPR004364">
    <property type="entry name" value="Aa-tRNA-synt_II"/>
</dbReference>
<dbReference type="InterPro" id="IPR004115">
    <property type="entry name" value="GAD-like_sf"/>
</dbReference>
<dbReference type="AlphaFoldDB" id="A0A7C9NMZ2"/>
<comment type="similarity">
    <text evidence="1 7">Belongs to the class-II aminoacyl-tRNA synthetase family. Type 1 subfamily.</text>
</comment>
<dbReference type="Gene3D" id="2.40.50.140">
    <property type="entry name" value="Nucleic acid-binding proteins"/>
    <property type="match status" value="1"/>
</dbReference>
<dbReference type="PANTHER" id="PTHR22594:SF5">
    <property type="entry name" value="ASPARTATE--TRNA LIGASE, MITOCHONDRIAL"/>
    <property type="match status" value="1"/>
</dbReference>
<feature type="binding site" evidence="7">
    <location>
        <position position="224"/>
    </location>
    <ligand>
        <name>ATP</name>
        <dbReference type="ChEBI" id="CHEBI:30616"/>
    </ligand>
</feature>
<dbReference type="CDD" id="cd00777">
    <property type="entry name" value="AspRS_core"/>
    <property type="match status" value="1"/>
</dbReference>
<feature type="site" description="Important for tRNA non-discrimination" evidence="7">
    <location>
        <position position="31"/>
    </location>
</feature>
<dbReference type="InterPro" id="IPR006195">
    <property type="entry name" value="aa-tRNA-synth_II"/>
</dbReference>
<dbReference type="GO" id="GO:0004815">
    <property type="term" value="F:aspartate-tRNA ligase activity"/>
    <property type="evidence" value="ECO:0007669"/>
    <property type="project" value="UniProtKB-UniRule"/>
</dbReference>
<feature type="binding site" evidence="7">
    <location>
        <position position="215"/>
    </location>
    <ligand>
        <name>L-aspartate</name>
        <dbReference type="ChEBI" id="CHEBI:29991"/>
    </ligand>
</feature>
<proteinExistence type="inferred from homology"/>
<dbReference type="SUPFAM" id="SSF55681">
    <property type="entry name" value="Class II aaRS and biotin synthetases"/>
    <property type="match status" value="1"/>
</dbReference>
<feature type="binding site" evidence="7">
    <location>
        <begin position="522"/>
        <end position="525"/>
    </location>
    <ligand>
        <name>ATP</name>
        <dbReference type="ChEBI" id="CHEBI:30616"/>
    </ligand>
</feature>
<keyword evidence="11" id="KW-1185">Reference proteome</keyword>
<evidence type="ECO:0000256" key="3">
    <source>
        <dbReference type="ARBA" id="ARBA00022741"/>
    </source>
</evidence>
<sequence length="575" mass="63684">MIRTHQAGTLRPEHAGQQVTLAGWVARRRDHGGVVFIDLRDSSGSAQVVFREEDDAHGLRSEYCVKVVGEVRVRPEGNENPDIPTGGIEVVASEVEVLSEAAPLPFPIEGASGVSEEARLKYRYLDIRRQQLGDALRIRSKATYLVNEVMNERGFVYVETPNLTRSTPEGARDFLVPVRLQPGNWYALPQSPQLFKQLLMVAGLERYYQLTKCFRDEDLRADRQPEFTQIDIEMSFVDQDDVMELGEALIGRVWKETLGYELPSPLPRMTYADAMARFGSDKPDLRFGCELVDLTDYFKDTTFRVFQNEYVGAVVMPGGASQTRKELDGWQEWAKSRGARGLAYVLVQEDGFGGPVAKNLSEAETAGLRAATGAEVGDAIFFAAGARHASRELLGAARLEIGRRKQLIDESQWSFLWVVDAPMFEDDGEGGWTAVHHPFTGPKPEWSDNFQDHPGEALAYAYDMVCNGMEIGGGSIRIHRAEMQQRVFDVLGISKEEAESKFGFLLEAFKYGPPPHGGIAYGWDRICMLLAGGESIRDVIAFPKTASGFDPLTAAPTPITPAQRKEAGVDATPKA</sequence>
<feature type="domain" description="Aminoacyl-transfer RNA synthetases class-II family profile" evidence="9">
    <location>
        <begin position="134"/>
        <end position="543"/>
    </location>
</feature>
<dbReference type="InterPro" id="IPR047090">
    <property type="entry name" value="AspRS_core"/>
</dbReference>
<dbReference type="Pfam" id="PF01336">
    <property type="entry name" value="tRNA_anti-codon"/>
    <property type="match status" value="1"/>
</dbReference>
<dbReference type="Gene3D" id="3.30.930.10">
    <property type="entry name" value="Bira Bifunctional Protein, Domain 2"/>
    <property type="match status" value="1"/>
</dbReference>
<dbReference type="InterPro" id="IPR004524">
    <property type="entry name" value="Asp-tRNA-ligase_1"/>
</dbReference>
<feature type="region of interest" description="Aspartate" evidence="7">
    <location>
        <begin position="193"/>
        <end position="196"/>
    </location>
</feature>